<keyword evidence="3" id="KW-0862">Zinc</keyword>
<feature type="region of interest" description="Disordered" evidence="5">
    <location>
        <begin position="132"/>
        <end position="171"/>
    </location>
</feature>
<dbReference type="PROSITE" id="PS50966">
    <property type="entry name" value="ZF_SWIM"/>
    <property type="match status" value="1"/>
</dbReference>
<sequence length="171" mass="20036">MARMLANREKAHKWSSNDVCPKIKDILHKNQTAMGEYIPRKSNQWKYEIIGATMHDSWAVDLENRICSCRKWSIMGIPCKHAIAAIRAKKDNILDYVDDCYKVETYRRIYEHAILPINGPQMWPNQLKKQKARRKEADEVGASRTKMKRKQQSLDCNRCNKPGHNKKNLQI</sequence>
<dbReference type="PANTHER" id="PTHR31973:SF191">
    <property type="entry name" value="OS05G0489400 PROTEIN"/>
    <property type="match status" value="1"/>
</dbReference>
<dbReference type="InterPro" id="IPR007527">
    <property type="entry name" value="Znf_SWIM"/>
</dbReference>
<name>A0A9J5ZCQ1_SOLCO</name>
<keyword evidence="2 4" id="KW-0863">Zinc-finger</keyword>
<dbReference type="AlphaFoldDB" id="A0A9J5ZCQ1"/>
<evidence type="ECO:0000259" key="6">
    <source>
        <dbReference type="PROSITE" id="PS50966"/>
    </source>
</evidence>
<keyword evidence="1" id="KW-0479">Metal-binding</keyword>
<feature type="compositionally biased region" description="Basic residues" evidence="5">
    <location>
        <begin position="161"/>
        <end position="171"/>
    </location>
</feature>
<comment type="caution">
    <text evidence="7">The sequence shown here is derived from an EMBL/GenBank/DDBJ whole genome shotgun (WGS) entry which is preliminary data.</text>
</comment>
<evidence type="ECO:0000313" key="8">
    <source>
        <dbReference type="Proteomes" id="UP000824120"/>
    </source>
</evidence>
<dbReference type="PANTHER" id="PTHR31973">
    <property type="entry name" value="POLYPROTEIN, PUTATIVE-RELATED"/>
    <property type="match status" value="1"/>
</dbReference>
<evidence type="ECO:0000313" key="7">
    <source>
        <dbReference type="EMBL" id="KAG5609268.1"/>
    </source>
</evidence>
<dbReference type="InterPro" id="IPR006564">
    <property type="entry name" value="Znf_PMZ"/>
</dbReference>
<evidence type="ECO:0000256" key="1">
    <source>
        <dbReference type="ARBA" id="ARBA00022723"/>
    </source>
</evidence>
<dbReference type="GO" id="GO:0008270">
    <property type="term" value="F:zinc ion binding"/>
    <property type="evidence" value="ECO:0007669"/>
    <property type="project" value="UniProtKB-KW"/>
</dbReference>
<dbReference type="Pfam" id="PF04434">
    <property type="entry name" value="SWIM"/>
    <property type="match status" value="1"/>
</dbReference>
<dbReference type="SMART" id="SM00575">
    <property type="entry name" value="ZnF_PMZ"/>
    <property type="match status" value="1"/>
</dbReference>
<reference evidence="7 8" key="1">
    <citation type="submission" date="2020-09" db="EMBL/GenBank/DDBJ databases">
        <title>De no assembly of potato wild relative species, Solanum commersonii.</title>
        <authorList>
            <person name="Cho K."/>
        </authorList>
    </citation>
    <scope>NUCLEOTIDE SEQUENCE [LARGE SCALE GENOMIC DNA]</scope>
    <source>
        <strain evidence="7">LZ3.2</strain>
        <tissue evidence="7">Leaf</tissue>
    </source>
</reference>
<keyword evidence="8" id="KW-1185">Reference proteome</keyword>
<protein>
    <recommendedName>
        <fullName evidence="6">SWIM-type domain-containing protein</fullName>
    </recommendedName>
</protein>
<accession>A0A9J5ZCQ1</accession>
<evidence type="ECO:0000256" key="2">
    <source>
        <dbReference type="ARBA" id="ARBA00022771"/>
    </source>
</evidence>
<gene>
    <name evidence="7" type="ORF">H5410_020549</name>
</gene>
<evidence type="ECO:0000256" key="3">
    <source>
        <dbReference type="ARBA" id="ARBA00022833"/>
    </source>
</evidence>
<evidence type="ECO:0000256" key="5">
    <source>
        <dbReference type="SAM" id="MobiDB-lite"/>
    </source>
</evidence>
<proteinExistence type="predicted"/>
<organism evidence="7 8">
    <name type="scientific">Solanum commersonii</name>
    <name type="common">Commerson's wild potato</name>
    <name type="synonym">Commerson's nightshade</name>
    <dbReference type="NCBI Taxonomy" id="4109"/>
    <lineage>
        <taxon>Eukaryota</taxon>
        <taxon>Viridiplantae</taxon>
        <taxon>Streptophyta</taxon>
        <taxon>Embryophyta</taxon>
        <taxon>Tracheophyta</taxon>
        <taxon>Spermatophyta</taxon>
        <taxon>Magnoliopsida</taxon>
        <taxon>eudicotyledons</taxon>
        <taxon>Gunneridae</taxon>
        <taxon>Pentapetalae</taxon>
        <taxon>asterids</taxon>
        <taxon>lamiids</taxon>
        <taxon>Solanales</taxon>
        <taxon>Solanaceae</taxon>
        <taxon>Solanoideae</taxon>
        <taxon>Solaneae</taxon>
        <taxon>Solanum</taxon>
    </lineage>
</organism>
<dbReference type="Proteomes" id="UP000824120">
    <property type="component" value="Chromosome 4"/>
</dbReference>
<feature type="domain" description="SWIM-type" evidence="6">
    <location>
        <begin position="58"/>
        <end position="90"/>
    </location>
</feature>
<evidence type="ECO:0000256" key="4">
    <source>
        <dbReference type="PROSITE-ProRule" id="PRU00325"/>
    </source>
</evidence>
<dbReference type="OrthoDB" id="1939383at2759"/>
<dbReference type="EMBL" id="JACXVP010000004">
    <property type="protein sequence ID" value="KAG5609268.1"/>
    <property type="molecule type" value="Genomic_DNA"/>
</dbReference>